<proteinExistence type="predicted"/>
<evidence type="ECO:0000313" key="1">
    <source>
        <dbReference type="EMBL" id="KGH31259.1"/>
    </source>
</evidence>
<reference evidence="1 2" key="1">
    <citation type="submission" date="2013-09" db="EMBL/GenBank/DDBJ databases">
        <title>High correlation between genotypes and phenotypes of environmental bacteria Comamonas testosteroni strains.</title>
        <authorList>
            <person name="Liu L."/>
            <person name="Zhu W."/>
            <person name="Xia X."/>
            <person name="Xu B."/>
            <person name="Luo M."/>
            <person name="Wang G."/>
        </authorList>
    </citation>
    <scope>NUCLEOTIDE SEQUENCE [LARGE SCALE GENOMIC DNA]</scope>
    <source>
        <strain evidence="1 2">JL40</strain>
    </source>
</reference>
<dbReference type="Proteomes" id="UP000029553">
    <property type="component" value="Unassembled WGS sequence"/>
</dbReference>
<sequence length="100" mass="11301">MSNKERLCSLAHIRSHLGNAKQLGFYLNMLHQKGSDTLSRIGAGDEEMVYVTIRLNVCVPHNFFLMLDDKRLKSSHMASPQLGVDICWCPCIDLLWGVVL</sequence>
<protein>
    <submittedName>
        <fullName evidence="1">Uncharacterized protein</fullName>
    </submittedName>
</protein>
<organism evidence="1 2">
    <name type="scientific">Comamonas testosteroni</name>
    <name type="common">Pseudomonas testosteroni</name>
    <dbReference type="NCBI Taxonomy" id="285"/>
    <lineage>
        <taxon>Bacteria</taxon>
        <taxon>Pseudomonadati</taxon>
        <taxon>Pseudomonadota</taxon>
        <taxon>Betaproteobacteria</taxon>
        <taxon>Burkholderiales</taxon>
        <taxon>Comamonadaceae</taxon>
        <taxon>Comamonas</taxon>
    </lineage>
</organism>
<gene>
    <name evidence="1" type="ORF">P353_06915</name>
</gene>
<comment type="caution">
    <text evidence="1">The sequence shown here is derived from an EMBL/GenBank/DDBJ whole genome shotgun (WGS) entry which is preliminary data.</text>
</comment>
<dbReference type="AlphaFoldDB" id="A0A096FMV9"/>
<accession>A0A096FMV9</accession>
<name>A0A096FMV9_COMTE</name>
<dbReference type="EMBL" id="AWOR01000026">
    <property type="protein sequence ID" value="KGH31259.1"/>
    <property type="molecule type" value="Genomic_DNA"/>
</dbReference>
<evidence type="ECO:0000313" key="2">
    <source>
        <dbReference type="Proteomes" id="UP000029553"/>
    </source>
</evidence>